<dbReference type="InterPro" id="IPR002734">
    <property type="entry name" value="RibDG_C"/>
</dbReference>
<evidence type="ECO:0000256" key="8">
    <source>
        <dbReference type="ARBA" id="ARBA00023268"/>
    </source>
</evidence>
<dbReference type="SUPFAM" id="SSF53597">
    <property type="entry name" value="Dihydrofolate reductase-like"/>
    <property type="match status" value="1"/>
</dbReference>
<dbReference type="Gene3D" id="3.40.430.10">
    <property type="entry name" value="Dihydrofolate Reductase, subunit A"/>
    <property type="match status" value="1"/>
</dbReference>
<proteinExistence type="predicted"/>
<dbReference type="PIRSF" id="PIRSF006769">
    <property type="entry name" value="RibD"/>
    <property type="match status" value="1"/>
</dbReference>
<dbReference type="InterPro" id="IPR002125">
    <property type="entry name" value="CMP_dCMP_dom"/>
</dbReference>
<dbReference type="Pfam" id="PF00383">
    <property type="entry name" value="dCMP_cyt_deam_1"/>
    <property type="match status" value="1"/>
</dbReference>
<keyword evidence="7" id="KW-0560">Oxidoreductase</keyword>
<protein>
    <submittedName>
        <fullName evidence="10">Unannotated protein</fullName>
    </submittedName>
</protein>
<dbReference type="AlphaFoldDB" id="A0A6J6HT76"/>
<evidence type="ECO:0000256" key="6">
    <source>
        <dbReference type="ARBA" id="ARBA00022857"/>
    </source>
</evidence>
<dbReference type="Gene3D" id="3.40.140.10">
    <property type="entry name" value="Cytidine Deaminase, domain 2"/>
    <property type="match status" value="1"/>
</dbReference>
<dbReference type="GO" id="GO:0008703">
    <property type="term" value="F:5-amino-6-(5-phosphoribosylamino)uracil reductase activity"/>
    <property type="evidence" value="ECO:0007669"/>
    <property type="project" value="InterPro"/>
</dbReference>
<evidence type="ECO:0000256" key="1">
    <source>
        <dbReference type="ARBA" id="ARBA00004882"/>
    </source>
</evidence>
<sequence length="329" mass="34843">MLKRANELACLGLGLTGSNPIVGAVVVSAAGKIIGEGFHKSGPHAEVVALEQAANLAIGSTLYATLEPCNHHGKTGPCTEAIIKAGISKVVYAVSDPNALASGGALALSAAGIEVVLNSEVPEVAYSNRAWLHKIRTGRPYFIWKIATTLDGKTAAIDGSSKWITGPESRAEVSKIRSESNAILIGTGTALTDNPNLIPREVIEQKRANPIRIVMGLRDVPATFNLHNGEAETVFVHSQDFADLLKFCQEREFNQVLVESGSELGTALLKAGLIDEIVIFQAPSLLGSGQSFIGDLGIKSIEEKLNLVIRDVAQFGNDLKITLTKEMGN</sequence>
<dbReference type="PROSITE" id="PS00903">
    <property type="entry name" value="CYT_DCMP_DEAMINASES_1"/>
    <property type="match status" value="1"/>
</dbReference>
<accession>A0A6J6HT76</accession>
<evidence type="ECO:0000256" key="3">
    <source>
        <dbReference type="ARBA" id="ARBA00022619"/>
    </source>
</evidence>
<comment type="pathway">
    <text evidence="1">Cofactor biosynthesis; riboflavin biosynthesis; 5-amino-6-(D-ribitylamino)uracil from GTP: step 2/4.</text>
</comment>
<evidence type="ECO:0000256" key="2">
    <source>
        <dbReference type="ARBA" id="ARBA00004910"/>
    </source>
</evidence>
<dbReference type="UniPathway" id="UPA00275">
    <property type="reaction ID" value="UER00401"/>
</dbReference>
<gene>
    <name evidence="10" type="ORF">UFOPK1852_00892</name>
</gene>
<dbReference type="InterPro" id="IPR004794">
    <property type="entry name" value="Eubact_RibD"/>
</dbReference>
<reference evidence="10" key="1">
    <citation type="submission" date="2020-05" db="EMBL/GenBank/DDBJ databases">
        <authorList>
            <person name="Chiriac C."/>
            <person name="Salcher M."/>
            <person name="Ghai R."/>
            <person name="Kavagutti S V."/>
        </authorList>
    </citation>
    <scope>NUCLEOTIDE SEQUENCE</scope>
</reference>
<keyword evidence="5" id="KW-0862">Zinc</keyword>
<feature type="domain" description="CMP/dCMP-type deaminase" evidence="9">
    <location>
        <begin position="1"/>
        <end position="116"/>
    </location>
</feature>
<evidence type="ECO:0000313" key="10">
    <source>
        <dbReference type="EMBL" id="CAB4614685.1"/>
    </source>
</evidence>
<dbReference type="GO" id="GO:0009231">
    <property type="term" value="P:riboflavin biosynthetic process"/>
    <property type="evidence" value="ECO:0007669"/>
    <property type="project" value="UniProtKB-UniPathway"/>
</dbReference>
<dbReference type="GO" id="GO:0008270">
    <property type="term" value="F:zinc ion binding"/>
    <property type="evidence" value="ECO:0007669"/>
    <property type="project" value="InterPro"/>
</dbReference>
<evidence type="ECO:0000256" key="4">
    <source>
        <dbReference type="ARBA" id="ARBA00022723"/>
    </source>
</evidence>
<dbReference type="PANTHER" id="PTHR38011:SF7">
    <property type="entry name" value="2,5-DIAMINO-6-RIBOSYLAMINO-4(3H)-PYRIMIDINONE 5'-PHOSPHATE REDUCTASE"/>
    <property type="match status" value="1"/>
</dbReference>
<dbReference type="CDD" id="cd01284">
    <property type="entry name" value="Riboflavin_deaminase-reductase"/>
    <property type="match status" value="1"/>
</dbReference>
<dbReference type="InterPro" id="IPR016192">
    <property type="entry name" value="APOBEC/CMP_deaminase_Zn-bd"/>
</dbReference>
<dbReference type="EMBL" id="CAEZUS010000148">
    <property type="protein sequence ID" value="CAB4614685.1"/>
    <property type="molecule type" value="Genomic_DNA"/>
</dbReference>
<dbReference type="InterPro" id="IPR024072">
    <property type="entry name" value="DHFR-like_dom_sf"/>
</dbReference>
<evidence type="ECO:0000256" key="5">
    <source>
        <dbReference type="ARBA" id="ARBA00022833"/>
    </source>
</evidence>
<keyword evidence="3" id="KW-0686">Riboflavin biosynthesis</keyword>
<dbReference type="PROSITE" id="PS51747">
    <property type="entry name" value="CYT_DCMP_DEAMINASES_2"/>
    <property type="match status" value="1"/>
</dbReference>
<dbReference type="Pfam" id="PF01872">
    <property type="entry name" value="RibD_C"/>
    <property type="match status" value="1"/>
</dbReference>
<dbReference type="PANTHER" id="PTHR38011">
    <property type="entry name" value="DIHYDROFOLATE REDUCTASE FAMILY PROTEIN (AFU_ORTHOLOGUE AFUA_8G06820)"/>
    <property type="match status" value="1"/>
</dbReference>
<dbReference type="InterPro" id="IPR050765">
    <property type="entry name" value="Riboflavin_Biosynth_HTPR"/>
</dbReference>
<name>A0A6J6HT76_9ZZZZ</name>
<keyword evidence="4" id="KW-0479">Metal-binding</keyword>
<dbReference type="SUPFAM" id="SSF53927">
    <property type="entry name" value="Cytidine deaminase-like"/>
    <property type="match status" value="1"/>
</dbReference>
<keyword evidence="6" id="KW-0521">NADP</keyword>
<dbReference type="NCBIfam" id="TIGR00326">
    <property type="entry name" value="eubact_ribD"/>
    <property type="match status" value="1"/>
</dbReference>
<comment type="pathway">
    <text evidence="2">Cofactor biosynthesis; riboflavin biosynthesis; 5-amino-6-(D-ribitylamino)uracil from GTP: step 3/4.</text>
</comment>
<evidence type="ECO:0000256" key="7">
    <source>
        <dbReference type="ARBA" id="ARBA00023002"/>
    </source>
</evidence>
<dbReference type="InterPro" id="IPR016193">
    <property type="entry name" value="Cytidine_deaminase-like"/>
</dbReference>
<organism evidence="10">
    <name type="scientific">freshwater metagenome</name>
    <dbReference type="NCBI Taxonomy" id="449393"/>
    <lineage>
        <taxon>unclassified sequences</taxon>
        <taxon>metagenomes</taxon>
        <taxon>ecological metagenomes</taxon>
    </lineage>
</organism>
<evidence type="ECO:0000259" key="9">
    <source>
        <dbReference type="PROSITE" id="PS51747"/>
    </source>
</evidence>
<dbReference type="GO" id="GO:0008835">
    <property type="term" value="F:diaminohydroxyphosphoribosylaminopyrimidine deaminase activity"/>
    <property type="evidence" value="ECO:0007669"/>
    <property type="project" value="InterPro"/>
</dbReference>
<keyword evidence="8" id="KW-0511">Multifunctional enzyme</keyword>